<organism evidence="1">
    <name type="scientific">marine metagenome</name>
    <dbReference type="NCBI Taxonomy" id="408172"/>
    <lineage>
        <taxon>unclassified sequences</taxon>
        <taxon>metagenomes</taxon>
        <taxon>ecological metagenomes</taxon>
    </lineage>
</organism>
<accession>A0A381UN75</accession>
<name>A0A381UN75_9ZZZZ</name>
<gene>
    <name evidence="1" type="ORF">METZ01_LOCUS81932</name>
</gene>
<reference evidence="1" key="1">
    <citation type="submission" date="2018-05" db="EMBL/GenBank/DDBJ databases">
        <authorList>
            <person name="Lanie J.A."/>
            <person name="Ng W.-L."/>
            <person name="Kazmierczak K.M."/>
            <person name="Andrzejewski T.M."/>
            <person name="Davidsen T.M."/>
            <person name="Wayne K.J."/>
            <person name="Tettelin H."/>
            <person name="Glass J.I."/>
            <person name="Rusch D."/>
            <person name="Podicherti R."/>
            <person name="Tsui H.-C.T."/>
            <person name="Winkler M.E."/>
        </authorList>
    </citation>
    <scope>NUCLEOTIDE SEQUENCE</scope>
</reference>
<feature type="non-terminal residue" evidence="1">
    <location>
        <position position="1"/>
    </location>
</feature>
<proteinExistence type="predicted"/>
<evidence type="ECO:0000313" key="1">
    <source>
        <dbReference type="EMBL" id="SVA29078.1"/>
    </source>
</evidence>
<sequence>NQTFVIVTHSDYVGGRTNRIIQMKDGEVV</sequence>
<dbReference type="AlphaFoldDB" id="A0A381UN75"/>
<dbReference type="EMBL" id="UINC01006693">
    <property type="protein sequence ID" value="SVA29078.1"/>
    <property type="molecule type" value="Genomic_DNA"/>
</dbReference>
<protein>
    <submittedName>
        <fullName evidence="1">Uncharacterized protein</fullName>
    </submittedName>
</protein>